<evidence type="ECO:0000256" key="6">
    <source>
        <dbReference type="SAM" id="Phobius"/>
    </source>
</evidence>
<dbReference type="InterPro" id="IPR019734">
    <property type="entry name" value="TPR_rpt"/>
</dbReference>
<keyword evidence="9" id="KW-1185">Reference proteome</keyword>
<comment type="caution">
    <text evidence="8">The sequence shown here is derived from an EMBL/GenBank/DDBJ whole genome shotgun (WGS) entry which is preliminary data.</text>
</comment>
<keyword evidence="4 6" id="KW-0472">Membrane</keyword>
<keyword evidence="2 6" id="KW-0812">Transmembrane</keyword>
<feature type="transmembrane region" description="Helical" evidence="6">
    <location>
        <begin position="134"/>
        <end position="150"/>
    </location>
</feature>
<feature type="transmembrane region" description="Helical" evidence="6">
    <location>
        <begin position="306"/>
        <end position="329"/>
    </location>
</feature>
<dbReference type="InterPro" id="IPR051533">
    <property type="entry name" value="WaaL-like"/>
</dbReference>
<evidence type="ECO:0000313" key="9">
    <source>
        <dbReference type="Proteomes" id="UP001172082"/>
    </source>
</evidence>
<feature type="transmembrane region" description="Helical" evidence="6">
    <location>
        <begin position="110"/>
        <end position="127"/>
    </location>
</feature>
<dbReference type="RefSeq" id="WP_346752015.1">
    <property type="nucleotide sequence ID" value="NZ_JAUJEA010000003.1"/>
</dbReference>
<organism evidence="8 9">
    <name type="scientific">Splendidivirga corallicola</name>
    <dbReference type="NCBI Taxonomy" id="3051826"/>
    <lineage>
        <taxon>Bacteria</taxon>
        <taxon>Pseudomonadati</taxon>
        <taxon>Bacteroidota</taxon>
        <taxon>Cytophagia</taxon>
        <taxon>Cytophagales</taxon>
        <taxon>Splendidivirgaceae</taxon>
        <taxon>Splendidivirga</taxon>
    </lineage>
</organism>
<dbReference type="InterPro" id="IPR011990">
    <property type="entry name" value="TPR-like_helical_dom_sf"/>
</dbReference>
<name>A0ABT8KMN9_9BACT</name>
<feature type="transmembrane region" description="Helical" evidence="6">
    <location>
        <begin position="261"/>
        <end position="285"/>
    </location>
</feature>
<feature type="transmembrane region" description="Helical" evidence="6">
    <location>
        <begin position="179"/>
        <end position="196"/>
    </location>
</feature>
<dbReference type="Proteomes" id="UP001172082">
    <property type="component" value="Unassembled WGS sequence"/>
</dbReference>
<dbReference type="PANTHER" id="PTHR37422:SF13">
    <property type="entry name" value="LIPOPOLYSACCHARIDE BIOSYNTHESIS PROTEIN PA4999-RELATED"/>
    <property type="match status" value="1"/>
</dbReference>
<gene>
    <name evidence="8" type="ORF">QQ008_11475</name>
</gene>
<dbReference type="Pfam" id="PF04932">
    <property type="entry name" value="Wzy_C"/>
    <property type="match status" value="1"/>
</dbReference>
<evidence type="ECO:0000256" key="3">
    <source>
        <dbReference type="ARBA" id="ARBA00022989"/>
    </source>
</evidence>
<dbReference type="Gene3D" id="1.25.40.10">
    <property type="entry name" value="Tetratricopeptide repeat domain"/>
    <property type="match status" value="1"/>
</dbReference>
<evidence type="ECO:0000256" key="5">
    <source>
        <dbReference type="PROSITE-ProRule" id="PRU00339"/>
    </source>
</evidence>
<accession>A0ABT8KMN9</accession>
<protein>
    <submittedName>
        <fullName evidence="8">O-antigen ligase family protein</fullName>
    </submittedName>
</protein>
<proteinExistence type="predicted"/>
<dbReference type="PANTHER" id="PTHR37422">
    <property type="entry name" value="TEICHURONIC ACID BIOSYNTHESIS PROTEIN TUAE"/>
    <property type="match status" value="1"/>
</dbReference>
<dbReference type="EMBL" id="JAUJEA010000003">
    <property type="protein sequence ID" value="MDN5201991.1"/>
    <property type="molecule type" value="Genomic_DNA"/>
</dbReference>
<evidence type="ECO:0000256" key="4">
    <source>
        <dbReference type="ARBA" id="ARBA00023136"/>
    </source>
</evidence>
<feature type="transmembrane region" description="Helical" evidence="6">
    <location>
        <begin position="40"/>
        <end position="57"/>
    </location>
</feature>
<dbReference type="GO" id="GO:0016874">
    <property type="term" value="F:ligase activity"/>
    <property type="evidence" value="ECO:0007669"/>
    <property type="project" value="UniProtKB-KW"/>
</dbReference>
<dbReference type="SUPFAM" id="SSF48452">
    <property type="entry name" value="TPR-like"/>
    <property type="match status" value="1"/>
</dbReference>
<reference evidence="8" key="1">
    <citation type="submission" date="2023-06" db="EMBL/GenBank/DDBJ databases">
        <title>Genomic of Parafulvivirga corallium.</title>
        <authorList>
            <person name="Wang G."/>
        </authorList>
    </citation>
    <scope>NUCLEOTIDE SEQUENCE</scope>
    <source>
        <strain evidence="8">BMA10</strain>
    </source>
</reference>
<evidence type="ECO:0000256" key="1">
    <source>
        <dbReference type="ARBA" id="ARBA00004141"/>
    </source>
</evidence>
<feature type="transmembrane region" description="Helical" evidence="6">
    <location>
        <begin position="69"/>
        <end position="90"/>
    </location>
</feature>
<dbReference type="InterPro" id="IPR007016">
    <property type="entry name" value="O-antigen_ligase-rel_domated"/>
</dbReference>
<evidence type="ECO:0000256" key="2">
    <source>
        <dbReference type="ARBA" id="ARBA00022692"/>
    </source>
</evidence>
<dbReference type="PROSITE" id="PS50005">
    <property type="entry name" value="TPR"/>
    <property type="match status" value="1"/>
</dbReference>
<keyword evidence="3 6" id="KW-1133">Transmembrane helix</keyword>
<comment type="subcellular location">
    <subcellularLocation>
        <location evidence="1">Membrane</location>
        <topology evidence="1">Multi-pass membrane protein</topology>
    </subcellularLocation>
</comment>
<feature type="domain" description="O-antigen ligase-related" evidence="7">
    <location>
        <begin position="144"/>
        <end position="278"/>
    </location>
</feature>
<evidence type="ECO:0000259" key="7">
    <source>
        <dbReference type="Pfam" id="PF04932"/>
    </source>
</evidence>
<sequence>MQVRQKPTPHKLLFRPTDLYIFLLALFWIISYYFSGSSQGHIGFTFLVASIAYYVCFRSFKDVDKTDSFRCLAFIIPGVLQSLFVFAQYFDLVNSFGTFELSGTFINPGPLGIYLGICLLPSLYQTIKTSHPNIRNILFICSGVISLALLSSFSRTAYIALLFSFPFVFWPWEKLRKFLLPGIAMLLLAGATLWMLKPDSAQGRIYHYWISIQALTENPLTGSGAGQFARVYNDYQRQFFYDQPDSRFASLADDHGISFNAFLQIGIEYGMIGLVLVLGAVFTVFQNNAGKSLLPSRRLHVAMLSFILLAGMSSYTFSIPVIWLSFLWALTILSEDQRVIFRIPLSASLLWLFSGLAIVVFLLLLFLGGRQLTNAKAWEQNTESINDQNRTENLTLYEGWYSHLKAYPSFLYNYAFELSEARELEKSNLLLMQANKAGLNNMDLHLRLGYNYYQMGLYDRALIHFQYARHLTPVRLSPRYWLVKTFEAQGKKDMATSEARDLLNLEVKVSSFKADYIRNEIRKYLIESGSVLK</sequence>
<feature type="repeat" description="TPR" evidence="5">
    <location>
        <begin position="442"/>
        <end position="475"/>
    </location>
</feature>
<feature type="transmembrane region" description="Helical" evidence="6">
    <location>
        <begin position="12"/>
        <end position="34"/>
    </location>
</feature>
<evidence type="ECO:0000313" key="8">
    <source>
        <dbReference type="EMBL" id="MDN5201991.1"/>
    </source>
</evidence>
<keyword evidence="8" id="KW-0436">Ligase</keyword>
<keyword evidence="5" id="KW-0802">TPR repeat</keyword>
<feature type="transmembrane region" description="Helical" evidence="6">
    <location>
        <begin position="349"/>
        <end position="367"/>
    </location>
</feature>